<evidence type="ECO:0000313" key="4">
    <source>
        <dbReference type="Proteomes" id="UP000054498"/>
    </source>
</evidence>
<evidence type="ECO:0000256" key="1">
    <source>
        <dbReference type="SAM" id="SignalP"/>
    </source>
</evidence>
<dbReference type="RefSeq" id="XP_013892495.1">
    <property type="nucleotide sequence ID" value="XM_014037041.1"/>
</dbReference>
<keyword evidence="4" id="KW-1185">Reference proteome</keyword>
<gene>
    <name evidence="3" type="ORF">MNEG_14487</name>
</gene>
<dbReference type="GeneID" id="25732054"/>
<dbReference type="EMBL" id="KK104744">
    <property type="protein sequence ID" value="KIY93475.1"/>
    <property type="molecule type" value="Genomic_DNA"/>
</dbReference>
<keyword evidence="1" id="KW-0732">Signal</keyword>
<evidence type="ECO:0000259" key="2">
    <source>
        <dbReference type="Pfam" id="PF07452"/>
    </source>
</evidence>
<feature type="domain" description="CHRD" evidence="2">
    <location>
        <begin position="30"/>
        <end position="191"/>
    </location>
</feature>
<sequence length="192" mass="20270">MRPHFLLALVVVALCVAAAPADAQRLKLRFKANLLPKNEVPPLNKTATQARGTFTLAFSRVEPRNATWTLSLNKLTGQTVQAGHIHIGAAGQSGPVITFLFSGGTGGFGNKLTSAFLTENVPLSGPNTFGRVFALTSNKTELCEWNAAEHRDCGPGWGPPLAATVWAAAAVAGNINIHSTEFPGGFIRGQLK</sequence>
<proteinExistence type="predicted"/>
<name>A0A0D2ME68_9CHLO</name>
<reference evidence="3 4" key="1">
    <citation type="journal article" date="2013" name="BMC Genomics">
        <title>Reconstruction of the lipid metabolism for the microalga Monoraphidium neglectum from its genome sequence reveals characteristics suitable for biofuel production.</title>
        <authorList>
            <person name="Bogen C."/>
            <person name="Al-Dilaimi A."/>
            <person name="Albersmeier A."/>
            <person name="Wichmann J."/>
            <person name="Grundmann M."/>
            <person name="Rupp O."/>
            <person name="Lauersen K.J."/>
            <person name="Blifernez-Klassen O."/>
            <person name="Kalinowski J."/>
            <person name="Goesmann A."/>
            <person name="Mussgnug J.H."/>
            <person name="Kruse O."/>
        </authorList>
    </citation>
    <scope>NUCLEOTIDE SEQUENCE [LARGE SCALE GENOMIC DNA]</scope>
    <source>
        <strain evidence="3 4">SAG 48.87</strain>
    </source>
</reference>
<dbReference type="KEGG" id="mng:MNEG_14487"/>
<protein>
    <recommendedName>
        <fullName evidence="2">CHRD domain-containing protein</fullName>
    </recommendedName>
</protein>
<evidence type="ECO:0000313" key="3">
    <source>
        <dbReference type="EMBL" id="KIY93475.1"/>
    </source>
</evidence>
<accession>A0A0D2ME68</accession>
<dbReference type="Proteomes" id="UP000054498">
    <property type="component" value="Unassembled WGS sequence"/>
</dbReference>
<dbReference type="Pfam" id="PF07452">
    <property type="entry name" value="CHRD"/>
    <property type="match status" value="1"/>
</dbReference>
<organism evidence="3 4">
    <name type="scientific">Monoraphidium neglectum</name>
    <dbReference type="NCBI Taxonomy" id="145388"/>
    <lineage>
        <taxon>Eukaryota</taxon>
        <taxon>Viridiplantae</taxon>
        <taxon>Chlorophyta</taxon>
        <taxon>core chlorophytes</taxon>
        <taxon>Chlorophyceae</taxon>
        <taxon>CS clade</taxon>
        <taxon>Sphaeropleales</taxon>
        <taxon>Selenastraceae</taxon>
        <taxon>Monoraphidium</taxon>
    </lineage>
</organism>
<dbReference type="InterPro" id="IPR010895">
    <property type="entry name" value="CHRD"/>
</dbReference>
<feature type="signal peptide" evidence="1">
    <location>
        <begin position="1"/>
        <end position="23"/>
    </location>
</feature>
<dbReference type="AlphaFoldDB" id="A0A0D2ME68"/>
<feature type="chain" id="PRO_5002258716" description="CHRD domain-containing protein" evidence="1">
    <location>
        <begin position="24"/>
        <end position="192"/>
    </location>
</feature>